<proteinExistence type="predicted"/>
<organism evidence="1 2">
    <name type="scientific">Sulfurospirillum deleyianum (strain ATCC 51133 / DSM 6946 / 5175)</name>
    <dbReference type="NCBI Taxonomy" id="525898"/>
    <lineage>
        <taxon>Bacteria</taxon>
        <taxon>Pseudomonadati</taxon>
        <taxon>Campylobacterota</taxon>
        <taxon>Epsilonproteobacteria</taxon>
        <taxon>Campylobacterales</taxon>
        <taxon>Sulfurospirillaceae</taxon>
        <taxon>Sulfurospirillum</taxon>
    </lineage>
</organism>
<dbReference type="PROSITE" id="PS51257">
    <property type="entry name" value="PROKAR_LIPOPROTEIN"/>
    <property type="match status" value="1"/>
</dbReference>
<keyword evidence="2" id="KW-1185">Reference proteome</keyword>
<dbReference type="HOGENOM" id="CLU_1377502_0_0_7"/>
<dbReference type="AlphaFoldDB" id="D1B438"/>
<protein>
    <recommendedName>
        <fullName evidence="3">Lipoprotein</fullName>
    </recommendedName>
</protein>
<evidence type="ECO:0008006" key="3">
    <source>
        <dbReference type="Google" id="ProtNLM"/>
    </source>
</evidence>
<reference evidence="1 2" key="2">
    <citation type="journal article" date="2010" name="Stand. Genomic Sci.">
        <title>Complete genome sequence of Sulfurospirillum deleyianum type strain (5175).</title>
        <authorList>
            <person name="Sikorski J."/>
            <person name="Lapidus A."/>
            <person name="Copeland A."/>
            <person name="Glavina Del Rio T."/>
            <person name="Nolan M."/>
            <person name="Lucas S."/>
            <person name="Chen F."/>
            <person name="Tice H."/>
            <person name="Cheng J.F."/>
            <person name="Saunders E."/>
            <person name="Bruce D."/>
            <person name="Goodwin L."/>
            <person name="Pitluck S."/>
            <person name="Ovchinnikova G."/>
            <person name="Pati A."/>
            <person name="Ivanova N."/>
            <person name="Mavromatis K."/>
            <person name="Chen A."/>
            <person name="Palaniappan K."/>
            <person name="Chain P."/>
            <person name="Land M."/>
            <person name="Hauser L."/>
            <person name="Chang Y.J."/>
            <person name="Jeffries C.D."/>
            <person name="Brettin T."/>
            <person name="Detter J.C."/>
            <person name="Han C."/>
            <person name="Rohde M."/>
            <person name="Lang E."/>
            <person name="Spring S."/>
            <person name="Goker M."/>
            <person name="Bristow J."/>
            <person name="Eisen J.A."/>
            <person name="Markowitz V."/>
            <person name="Hugenholtz P."/>
            <person name="Kyrpides N.C."/>
            <person name="Klenk H.P."/>
        </authorList>
    </citation>
    <scope>NUCLEOTIDE SEQUENCE [LARGE SCALE GENOMIC DNA]</scope>
    <source>
        <strain evidence="2">ATCC 51133 / DSM 6946 / 5175</strain>
    </source>
</reference>
<gene>
    <name evidence="1" type="ordered locus">Sdel_1843</name>
</gene>
<sequence>MLRILGIGLVLFFVGCGPRYVIQNEYIASSQPSFKSCVERCKSEQDICQSACDRSYQACLDSAYAKAKAIEIEEQRAYEREYGYYSRDFADFQHEMYQWRREYDALSYDLNYFQRRCDKEKEAYACRKREEIRHYLHRLARERPREPRMPTPPRFESILVNQQSFCSTQCGCEQGYDSCFVGCGGRVIPHKICVENCD</sequence>
<reference evidence="2" key="1">
    <citation type="submission" date="2009-11" db="EMBL/GenBank/DDBJ databases">
        <title>The complete genome of Sulfurospirillum deleyianum DSM 6946.</title>
        <authorList>
            <consortium name="US DOE Joint Genome Institute (JGI-PGF)"/>
            <person name="Lucas S."/>
            <person name="Copeland A."/>
            <person name="Lapidus A."/>
            <person name="Glavina del Rio T."/>
            <person name="Dalin E."/>
            <person name="Tice H."/>
            <person name="Bruce D."/>
            <person name="Goodwin L."/>
            <person name="Pitluck S."/>
            <person name="Kyrpides N."/>
            <person name="Mavromatis K."/>
            <person name="Ivanova N."/>
            <person name="Ovchinnikova G."/>
            <person name="Munk A.C."/>
            <person name="Lu M."/>
            <person name="Brettin T."/>
            <person name="Detter J.C."/>
            <person name="Han C."/>
            <person name="Tapia R."/>
            <person name="Larimer F."/>
            <person name="Land M."/>
            <person name="Hauser L."/>
            <person name="Markowitz V."/>
            <person name="Cheng J.F."/>
            <person name="Hugenholtz P."/>
            <person name="Woyke T."/>
            <person name="Wu D."/>
            <person name="Aumann P."/>
            <person name="Schneider S."/>
            <person name="Lang E."/>
            <person name="Spring S."/>
            <person name="Klenk H.P."/>
            <person name="Eisen J.A."/>
        </authorList>
    </citation>
    <scope>NUCLEOTIDE SEQUENCE [LARGE SCALE GENOMIC DNA]</scope>
    <source>
        <strain evidence="2">ATCC 51133 / DSM 6946 / 5175</strain>
    </source>
</reference>
<dbReference type="KEGG" id="sdl:Sdel_1843"/>
<dbReference type="EMBL" id="CP001816">
    <property type="protein sequence ID" value="ACZ12858.1"/>
    <property type="molecule type" value="Genomic_DNA"/>
</dbReference>
<evidence type="ECO:0000313" key="1">
    <source>
        <dbReference type="EMBL" id="ACZ12858.1"/>
    </source>
</evidence>
<dbReference type="OrthoDB" id="9799452at2"/>
<name>D1B438_SULD5</name>
<dbReference type="STRING" id="525898.Sdel_1843"/>
<dbReference type="RefSeq" id="WP_012857606.1">
    <property type="nucleotide sequence ID" value="NC_013512.1"/>
</dbReference>
<accession>D1B438</accession>
<dbReference type="Proteomes" id="UP000002222">
    <property type="component" value="Chromosome"/>
</dbReference>
<evidence type="ECO:0000313" key="2">
    <source>
        <dbReference type="Proteomes" id="UP000002222"/>
    </source>
</evidence>